<feature type="compositionally biased region" description="Polar residues" evidence="2">
    <location>
        <begin position="428"/>
        <end position="443"/>
    </location>
</feature>
<evidence type="ECO:0000256" key="2">
    <source>
        <dbReference type="SAM" id="MobiDB-lite"/>
    </source>
</evidence>
<comment type="caution">
    <text evidence="3">The sequence shown here is derived from an EMBL/GenBank/DDBJ whole genome shotgun (WGS) entry which is preliminary data.</text>
</comment>
<feature type="compositionally biased region" description="Low complexity" evidence="2">
    <location>
        <begin position="468"/>
        <end position="511"/>
    </location>
</feature>
<comment type="similarity">
    <text evidence="1">Belongs to the UPF0489 family.</text>
</comment>
<evidence type="ECO:0000256" key="1">
    <source>
        <dbReference type="ARBA" id="ARBA00007099"/>
    </source>
</evidence>
<dbReference type="EMBL" id="CAJNOW010010680">
    <property type="protein sequence ID" value="CAF1585860.1"/>
    <property type="molecule type" value="Genomic_DNA"/>
</dbReference>
<feature type="compositionally biased region" description="Acidic residues" evidence="2">
    <location>
        <begin position="410"/>
        <end position="421"/>
    </location>
</feature>
<dbReference type="InterPro" id="IPR024131">
    <property type="entry name" value="UPF0489"/>
</dbReference>
<gene>
    <name evidence="3" type="ORF">KQP761_LOCUS20645</name>
</gene>
<organism evidence="3 4">
    <name type="scientific">Rotaria magnacalcarata</name>
    <dbReference type="NCBI Taxonomy" id="392030"/>
    <lineage>
        <taxon>Eukaryota</taxon>
        <taxon>Metazoa</taxon>
        <taxon>Spiralia</taxon>
        <taxon>Gnathifera</taxon>
        <taxon>Rotifera</taxon>
        <taxon>Eurotatoria</taxon>
        <taxon>Bdelloidea</taxon>
        <taxon>Philodinida</taxon>
        <taxon>Philodinidae</taxon>
        <taxon>Rotaria</taxon>
    </lineage>
</organism>
<dbReference type="OrthoDB" id="418142at2759"/>
<sequence length="511" mass="57824">MVIIKDKLKIKILENNNEILPLLIRNIGENLKVGEDVALVRFDAYADFLAPKAIQADEILTLNNLVDSINNQCWILPAVYRGLLKRIFWFKPPWAHQFQDGFYQLQIGKCQQTGQLKVASTLPYFTSNCIYSSIDKLSNVHTVDIYISTGGLAKNYSATKEKPNSPIYDNENESESLDNENRKKIKLSGNETNHINAQSSTKRVHSLDATLLNQLLENKQLLLDIDLSFFSTDDPIRKQFDENEYEILRYVYTRIVQEHSNAEILQYITARLSALEQIRTLMSEYLTDPKQDQPITIDNPYLSALIAIIRHKKLDWKSVHDYGAQLSDTRPPLHVSSEGMILYLLESMAKVIESIEKRPIIITISRCVKDGICSLEQGDLIQLHLEKRVRKIYKIDDIIGKSLSKSLVNDDNEDEFNDEDNSDKKSLAKNNDGTTTHRLNINTTHEDKTSHTERTNNNKAASSRNDSDLGLSLSMNSNNSASISPSKSNLSPGEIKPISPSSLSETSPISN</sequence>
<dbReference type="PANTHER" id="PTHR13225">
    <property type="entry name" value="MISEXPRESSION SUPPRESSOR OF RAS 6"/>
    <property type="match status" value="1"/>
</dbReference>
<evidence type="ECO:0000313" key="4">
    <source>
        <dbReference type="Proteomes" id="UP000663834"/>
    </source>
</evidence>
<name>A0A815ZRH1_9BILA</name>
<accession>A0A815ZRH1</accession>
<protein>
    <submittedName>
        <fullName evidence="3">Uncharacterized protein</fullName>
    </submittedName>
</protein>
<proteinExistence type="inferred from homology"/>
<dbReference type="Proteomes" id="UP000663834">
    <property type="component" value="Unassembled WGS sequence"/>
</dbReference>
<dbReference type="PANTHER" id="PTHR13225:SF3">
    <property type="entry name" value="UPF0489 PROTEIN C5ORF22"/>
    <property type="match status" value="1"/>
</dbReference>
<evidence type="ECO:0000313" key="3">
    <source>
        <dbReference type="EMBL" id="CAF1585860.1"/>
    </source>
</evidence>
<dbReference type="Pfam" id="PF12640">
    <property type="entry name" value="UPF0489"/>
    <property type="match status" value="1"/>
</dbReference>
<reference evidence="3" key="1">
    <citation type="submission" date="2021-02" db="EMBL/GenBank/DDBJ databases">
        <authorList>
            <person name="Nowell W R."/>
        </authorList>
    </citation>
    <scope>NUCLEOTIDE SEQUENCE</scope>
</reference>
<feature type="region of interest" description="Disordered" evidence="2">
    <location>
        <begin position="160"/>
        <end position="179"/>
    </location>
</feature>
<dbReference type="AlphaFoldDB" id="A0A815ZRH1"/>
<feature type="compositionally biased region" description="Basic and acidic residues" evidence="2">
    <location>
        <begin position="444"/>
        <end position="456"/>
    </location>
</feature>
<feature type="region of interest" description="Disordered" evidence="2">
    <location>
        <begin position="409"/>
        <end position="511"/>
    </location>
</feature>